<dbReference type="EMBL" id="VSZY01000006">
    <property type="protein sequence ID" value="MCU9968841.1"/>
    <property type="molecule type" value="Genomic_DNA"/>
</dbReference>
<accession>A0A2X1RGJ2</accession>
<gene>
    <name evidence="2" type="ORF">FYZ43_05360</name>
    <name evidence="4" type="ORF">HHJ74_10390</name>
    <name evidence="5" type="ORF">HHJ77_03475</name>
    <name evidence="3" type="ORF">HHJ78_09540</name>
    <name evidence="6" type="ORF">NCTC11819_01296</name>
</gene>
<evidence type="ECO:0000313" key="8">
    <source>
        <dbReference type="Proteomes" id="UP000575397"/>
    </source>
</evidence>
<organism evidence="3 9">
    <name type="scientific">Mobiluncus mulieris</name>
    <dbReference type="NCBI Taxonomy" id="2052"/>
    <lineage>
        <taxon>Bacteria</taxon>
        <taxon>Bacillati</taxon>
        <taxon>Actinomycetota</taxon>
        <taxon>Actinomycetes</taxon>
        <taxon>Actinomycetales</taxon>
        <taxon>Actinomycetaceae</taxon>
        <taxon>Mobiluncus</taxon>
    </lineage>
</organism>
<dbReference type="RefSeq" id="WP_004011679.1">
    <property type="nucleotide sequence ID" value="NZ_CAMPNB010000022.1"/>
</dbReference>
<dbReference type="Pfam" id="PF10739">
    <property type="entry name" value="DUF2550"/>
    <property type="match status" value="1"/>
</dbReference>
<evidence type="ECO:0000313" key="11">
    <source>
        <dbReference type="Proteomes" id="UP001209486"/>
    </source>
</evidence>
<dbReference type="GeneID" id="61168636"/>
<dbReference type="Proteomes" id="UP000582487">
    <property type="component" value="Unassembled WGS sequence"/>
</dbReference>
<dbReference type="EMBL" id="JABCUS010000006">
    <property type="protein sequence ID" value="NMX03017.1"/>
    <property type="molecule type" value="Genomic_DNA"/>
</dbReference>
<dbReference type="EMBL" id="JABCUV010000016">
    <property type="protein sequence ID" value="NMW94075.1"/>
    <property type="molecule type" value="Genomic_DNA"/>
</dbReference>
<dbReference type="Proteomes" id="UP000255284">
    <property type="component" value="Unassembled WGS sequence"/>
</dbReference>
<evidence type="ECO:0000313" key="10">
    <source>
        <dbReference type="Proteomes" id="UP000582487"/>
    </source>
</evidence>
<dbReference type="EMBL" id="UGGQ01000006">
    <property type="protein sequence ID" value="STO16725.1"/>
    <property type="molecule type" value="Genomic_DNA"/>
</dbReference>
<evidence type="ECO:0000313" key="9">
    <source>
        <dbReference type="Proteomes" id="UP000578252"/>
    </source>
</evidence>
<evidence type="ECO:0000313" key="7">
    <source>
        <dbReference type="Proteomes" id="UP000255284"/>
    </source>
</evidence>
<dbReference type="Proteomes" id="UP000575397">
    <property type="component" value="Unassembled WGS sequence"/>
</dbReference>
<proteinExistence type="predicted"/>
<evidence type="ECO:0000313" key="5">
    <source>
        <dbReference type="EMBL" id="NMX03017.1"/>
    </source>
</evidence>
<keyword evidence="1" id="KW-0472">Membrane</keyword>
<reference evidence="8 9" key="3">
    <citation type="submission" date="2020-04" db="EMBL/GenBank/DDBJ databases">
        <title>Antimicrobial susceptibility and clonality of vaginal-derived multi-drug resistant Mobiluncus isolates in China.</title>
        <authorList>
            <person name="Zhang X."/>
        </authorList>
    </citation>
    <scope>NUCLEOTIDE SEQUENCE [LARGE SCALE GENOMIC DNA]</scope>
    <source>
        <strain evidence="5 8">12</strain>
        <strain evidence="3 9">13</strain>
        <strain evidence="4 10">7</strain>
    </source>
</reference>
<dbReference type="OrthoDB" id="3267160at2"/>
<dbReference type="EMBL" id="JABCUR010000009">
    <property type="protein sequence ID" value="NMW65748.1"/>
    <property type="molecule type" value="Genomic_DNA"/>
</dbReference>
<evidence type="ECO:0000313" key="4">
    <source>
        <dbReference type="EMBL" id="NMW94075.1"/>
    </source>
</evidence>
<reference evidence="2 11" key="2">
    <citation type="submission" date="2019-08" db="EMBL/GenBank/DDBJ databases">
        <title>Comparison of rpoB and gyrB Sequences from Mobiluncus Species and Development of a Multiplex PCR Method for Clinical Detection of Mobiluncus curtisii and Mobiluncus mulieris.</title>
        <authorList>
            <person name="Yang L."/>
            <person name="Shen Y."/>
            <person name="Xu G."/>
            <person name="Shu L.-B."/>
            <person name="Hu J."/>
            <person name="Zhang R."/>
            <person name="Wang Y."/>
            <person name="Zhou H.-W."/>
            <person name="Zhang X."/>
        </authorList>
    </citation>
    <scope>NUCLEOTIDE SEQUENCE [LARGE SCALE GENOMIC DNA]</scope>
    <source>
        <strain evidence="2 11">M26</strain>
    </source>
</reference>
<reference evidence="6 7" key="1">
    <citation type="submission" date="2018-06" db="EMBL/GenBank/DDBJ databases">
        <authorList>
            <consortium name="Pathogen Informatics"/>
            <person name="Doyle S."/>
        </authorList>
    </citation>
    <scope>NUCLEOTIDE SEQUENCE [LARGE SCALE GENOMIC DNA]</scope>
    <source>
        <strain evidence="6 7">NCTC11819</strain>
    </source>
</reference>
<sequence length="148" mass="16622">MVDVASSVVTVLVFILLALSILAVYFIARLKIKALNAGSFNVAYREKPEDTWVAGVCHYAEDLLKWYRLFSLKWGSSVRWTRQDFEILNSEVREADGETLAILHCRAGQAKHGQIEPPADFYLAMGVHDYSGLVSWMESVPPQAAEVF</sequence>
<dbReference type="Proteomes" id="UP001209486">
    <property type="component" value="Unassembled WGS sequence"/>
</dbReference>
<feature type="transmembrane region" description="Helical" evidence="1">
    <location>
        <begin position="6"/>
        <end position="28"/>
    </location>
</feature>
<evidence type="ECO:0000256" key="1">
    <source>
        <dbReference type="SAM" id="Phobius"/>
    </source>
</evidence>
<evidence type="ECO:0000313" key="6">
    <source>
        <dbReference type="EMBL" id="STO16725.1"/>
    </source>
</evidence>
<dbReference type="InterPro" id="IPR019675">
    <property type="entry name" value="DUF2550"/>
</dbReference>
<name>A0A2X1RGJ2_9ACTO</name>
<comment type="caution">
    <text evidence="3">The sequence shown here is derived from an EMBL/GenBank/DDBJ whole genome shotgun (WGS) entry which is preliminary data.</text>
</comment>
<dbReference type="AlphaFoldDB" id="A0A2X1RGJ2"/>
<protein>
    <submittedName>
        <fullName evidence="3">DUF2550 family protein</fullName>
    </submittedName>
    <submittedName>
        <fullName evidence="6">Protein of uncharacterized function (DUF2550)</fullName>
    </submittedName>
</protein>
<evidence type="ECO:0000313" key="3">
    <source>
        <dbReference type="EMBL" id="NMW65748.1"/>
    </source>
</evidence>
<keyword evidence="1" id="KW-0812">Transmembrane</keyword>
<dbReference type="Proteomes" id="UP000578252">
    <property type="component" value="Unassembled WGS sequence"/>
</dbReference>
<evidence type="ECO:0000313" key="2">
    <source>
        <dbReference type="EMBL" id="MCU9968841.1"/>
    </source>
</evidence>
<keyword evidence="1" id="KW-1133">Transmembrane helix</keyword>